<name>A0A0E9TKQ3_ANGAN</name>
<evidence type="ECO:0000313" key="1">
    <source>
        <dbReference type="EMBL" id="JAH53450.1"/>
    </source>
</evidence>
<sequence>MTSSCTVISIINRDVELMCSSILKTIHKKRFVS</sequence>
<reference evidence="1" key="1">
    <citation type="submission" date="2014-11" db="EMBL/GenBank/DDBJ databases">
        <authorList>
            <person name="Amaro Gonzalez C."/>
        </authorList>
    </citation>
    <scope>NUCLEOTIDE SEQUENCE</scope>
</reference>
<proteinExistence type="predicted"/>
<accession>A0A0E9TKQ3</accession>
<organism evidence="1">
    <name type="scientific">Anguilla anguilla</name>
    <name type="common">European freshwater eel</name>
    <name type="synonym">Muraena anguilla</name>
    <dbReference type="NCBI Taxonomy" id="7936"/>
    <lineage>
        <taxon>Eukaryota</taxon>
        <taxon>Metazoa</taxon>
        <taxon>Chordata</taxon>
        <taxon>Craniata</taxon>
        <taxon>Vertebrata</taxon>
        <taxon>Euteleostomi</taxon>
        <taxon>Actinopterygii</taxon>
        <taxon>Neopterygii</taxon>
        <taxon>Teleostei</taxon>
        <taxon>Anguilliformes</taxon>
        <taxon>Anguillidae</taxon>
        <taxon>Anguilla</taxon>
    </lineage>
</organism>
<dbReference type="AlphaFoldDB" id="A0A0E9TKQ3"/>
<reference evidence="1" key="2">
    <citation type="journal article" date="2015" name="Fish Shellfish Immunol.">
        <title>Early steps in the European eel (Anguilla anguilla)-Vibrio vulnificus interaction in the gills: Role of the RtxA13 toxin.</title>
        <authorList>
            <person name="Callol A."/>
            <person name="Pajuelo D."/>
            <person name="Ebbesson L."/>
            <person name="Teles M."/>
            <person name="MacKenzie S."/>
            <person name="Amaro C."/>
        </authorList>
    </citation>
    <scope>NUCLEOTIDE SEQUENCE</scope>
</reference>
<dbReference type="EMBL" id="GBXM01055127">
    <property type="protein sequence ID" value="JAH53450.1"/>
    <property type="molecule type" value="Transcribed_RNA"/>
</dbReference>
<protein>
    <submittedName>
        <fullName evidence="1">Uncharacterized protein</fullName>
    </submittedName>
</protein>